<evidence type="ECO:0000313" key="3">
    <source>
        <dbReference type="Proteomes" id="UP000762676"/>
    </source>
</evidence>
<sequence length="200" mass="22946">MGEFRLENAGQTKPLRTSTPETSQIKSVQITQDIKKKYHLHILGVGETYWPQSGQKCLATGEVNLSSGRDDHTYSERVVSMLLKVGSKNTRGWESHGECMIMTSFAINNKRINMNLIQVHAPTYDSTREEKDLIYNRLQVVLDKLSQTYCLAMKTQNIGSNNIVYRDKGKRQSRASWRALCRLFCFKQSNLRKPVYHGTK</sequence>
<proteinExistence type="predicted"/>
<gene>
    <name evidence="2" type="ORF">ElyMa_006893600</name>
</gene>
<protein>
    <submittedName>
        <fullName evidence="2">Uncharacterized protein</fullName>
    </submittedName>
</protein>
<organism evidence="2 3">
    <name type="scientific">Elysia marginata</name>
    <dbReference type="NCBI Taxonomy" id="1093978"/>
    <lineage>
        <taxon>Eukaryota</taxon>
        <taxon>Metazoa</taxon>
        <taxon>Spiralia</taxon>
        <taxon>Lophotrochozoa</taxon>
        <taxon>Mollusca</taxon>
        <taxon>Gastropoda</taxon>
        <taxon>Heterobranchia</taxon>
        <taxon>Euthyneura</taxon>
        <taxon>Panpulmonata</taxon>
        <taxon>Sacoglossa</taxon>
        <taxon>Placobranchoidea</taxon>
        <taxon>Plakobranchidae</taxon>
        <taxon>Elysia</taxon>
    </lineage>
</organism>
<reference evidence="2 3" key="1">
    <citation type="journal article" date="2021" name="Elife">
        <title>Chloroplast acquisition without the gene transfer in kleptoplastic sea slugs, Plakobranchus ocellatus.</title>
        <authorList>
            <person name="Maeda T."/>
            <person name="Takahashi S."/>
            <person name="Yoshida T."/>
            <person name="Shimamura S."/>
            <person name="Takaki Y."/>
            <person name="Nagai Y."/>
            <person name="Toyoda A."/>
            <person name="Suzuki Y."/>
            <person name="Arimoto A."/>
            <person name="Ishii H."/>
            <person name="Satoh N."/>
            <person name="Nishiyama T."/>
            <person name="Hasebe M."/>
            <person name="Maruyama T."/>
            <person name="Minagawa J."/>
            <person name="Obokata J."/>
            <person name="Shigenobu S."/>
        </authorList>
    </citation>
    <scope>NUCLEOTIDE SEQUENCE [LARGE SCALE GENOMIC DNA]</scope>
</reference>
<dbReference type="Proteomes" id="UP000762676">
    <property type="component" value="Unassembled WGS sequence"/>
</dbReference>
<name>A0AAV4JHZ4_9GAST</name>
<dbReference type="AlphaFoldDB" id="A0AAV4JHZ4"/>
<feature type="region of interest" description="Disordered" evidence="1">
    <location>
        <begin position="1"/>
        <end position="24"/>
    </location>
</feature>
<accession>A0AAV4JHZ4</accession>
<evidence type="ECO:0000313" key="2">
    <source>
        <dbReference type="EMBL" id="GFS20211.1"/>
    </source>
</evidence>
<keyword evidence="3" id="KW-1185">Reference proteome</keyword>
<dbReference type="EMBL" id="BMAT01013781">
    <property type="protein sequence ID" value="GFS20211.1"/>
    <property type="molecule type" value="Genomic_DNA"/>
</dbReference>
<feature type="compositionally biased region" description="Polar residues" evidence="1">
    <location>
        <begin position="9"/>
        <end position="24"/>
    </location>
</feature>
<evidence type="ECO:0000256" key="1">
    <source>
        <dbReference type="SAM" id="MobiDB-lite"/>
    </source>
</evidence>
<comment type="caution">
    <text evidence="2">The sequence shown here is derived from an EMBL/GenBank/DDBJ whole genome shotgun (WGS) entry which is preliminary data.</text>
</comment>